<dbReference type="EMBL" id="RQPI01000016">
    <property type="protein sequence ID" value="RQW09040.1"/>
    <property type="molecule type" value="Genomic_DNA"/>
</dbReference>
<feature type="domain" description="IclR-ED" evidence="7">
    <location>
        <begin position="90"/>
        <end position="267"/>
    </location>
</feature>
<dbReference type="PROSITE" id="PS51078">
    <property type="entry name" value="ICLR_ED"/>
    <property type="match status" value="1"/>
</dbReference>
<evidence type="ECO:0000256" key="5">
    <source>
        <dbReference type="ARBA" id="ARBA00070406"/>
    </source>
</evidence>
<dbReference type="InterPro" id="IPR005471">
    <property type="entry name" value="Tscrpt_reg_IclR_N"/>
</dbReference>
<dbReference type="Gene3D" id="3.30.450.40">
    <property type="match status" value="1"/>
</dbReference>
<dbReference type="GO" id="GO:0003677">
    <property type="term" value="F:DNA binding"/>
    <property type="evidence" value="ECO:0007669"/>
    <property type="project" value="UniProtKB-KW"/>
</dbReference>
<evidence type="ECO:0000259" key="6">
    <source>
        <dbReference type="PROSITE" id="PS51077"/>
    </source>
</evidence>
<keyword evidence="2" id="KW-0238">DNA-binding</keyword>
<feature type="domain" description="HTH iclR-type" evidence="6">
    <location>
        <begin position="28"/>
        <end position="89"/>
    </location>
</feature>
<proteinExistence type="predicted"/>
<comment type="caution">
    <text evidence="8">The sequence shown here is derived from an EMBL/GenBank/DDBJ whole genome shotgun (WGS) entry which is preliminary data.</text>
</comment>
<dbReference type="InterPro" id="IPR036388">
    <property type="entry name" value="WH-like_DNA-bd_sf"/>
</dbReference>
<dbReference type="InterPro" id="IPR014757">
    <property type="entry name" value="Tscrpt_reg_IclR_C"/>
</dbReference>
<evidence type="ECO:0000256" key="4">
    <source>
        <dbReference type="ARBA" id="ARBA00058938"/>
    </source>
</evidence>
<dbReference type="PANTHER" id="PTHR30136">
    <property type="entry name" value="HELIX-TURN-HELIX TRANSCRIPTIONAL REGULATOR, ICLR FAMILY"/>
    <property type="match status" value="1"/>
</dbReference>
<organism evidence="8 9">
    <name type="scientific">Paenibacillus rhizophilus</name>
    <dbReference type="NCBI Taxonomy" id="1850366"/>
    <lineage>
        <taxon>Bacteria</taxon>
        <taxon>Bacillati</taxon>
        <taxon>Bacillota</taxon>
        <taxon>Bacilli</taxon>
        <taxon>Bacillales</taxon>
        <taxon>Paenibacillaceae</taxon>
        <taxon>Paenibacillus</taxon>
    </lineage>
</organism>
<dbReference type="InterPro" id="IPR029016">
    <property type="entry name" value="GAF-like_dom_sf"/>
</dbReference>
<dbReference type="Gene3D" id="1.10.10.10">
    <property type="entry name" value="Winged helix-like DNA-binding domain superfamily/Winged helix DNA-binding domain"/>
    <property type="match status" value="1"/>
</dbReference>
<evidence type="ECO:0000313" key="9">
    <source>
        <dbReference type="Proteomes" id="UP000282529"/>
    </source>
</evidence>
<dbReference type="SUPFAM" id="SSF55781">
    <property type="entry name" value="GAF domain-like"/>
    <property type="match status" value="1"/>
</dbReference>
<evidence type="ECO:0000256" key="2">
    <source>
        <dbReference type="ARBA" id="ARBA00023125"/>
    </source>
</evidence>
<protein>
    <recommendedName>
        <fullName evidence="5">Glycerol operon regulatory protein</fullName>
    </recommendedName>
</protein>
<dbReference type="GO" id="GO:0045892">
    <property type="term" value="P:negative regulation of DNA-templated transcription"/>
    <property type="evidence" value="ECO:0007669"/>
    <property type="project" value="TreeGrafter"/>
</dbReference>
<dbReference type="GO" id="GO:0003700">
    <property type="term" value="F:DNA-binding transcription factor activity"/>
    <property type="evidence" value="ECO:0007669"/>
    <property type="project" value="TreeGrafter"/>
</dbReference>
<dbReference type="FunFam" id="1.10.10.10:FF:000056">
    <property type="entry name" value="IclR family transcriptional regulator"/>
    <property type="match status" value="1"/>
</dbReference>
<evidence type="ECO:0000259" key="7">
    <source>
        <dbReference type="PROSITE" id="PS51078"/>
    </source>
</evidence>
<dbReference type="SMART" id="SM00346">
    <property type="entry name" value="HTH_ICLR"/>
    <property type="match status" value="1"/>
</dbReference>
<dbReference type="PANTHER" id="PTHR30136:SF39">
    <property type="entry name" value="TRANSCRIPTIONAL REGULATORY PROTEIN"/>
    <property type="match status" value="1"/>
</dbReference>
<keyword evidence="9" id="KW-1185">Reference proteome</keyword>
<dbReference type="Proteomes" id="UP000282529">
    <property type="component" value="Unassembled WGS sequence"/>
</dbReference>
<dbReference type="AlphaFoldDB" id="A0A3N9P191"/>
<dbReference type="InterPro" id="IPR050707">
    <property type="entry name" value="HTH_MetabolicPath_Reg"/>
</dbReference>
<dbReference type="SUPFAM" id="SSF46785">
    <property type="entry name" value="Winged helix' DNA-binding domain"/>
    <property type="match status" value="1"/>
</dbReference>
<reference evidence="8 9" key="1">
    <citation type="submission" date="2018-11" db="EMBL/GenBank/DDBJ databases">
        <title>Genome sequence of strain 7197.</title>
        <authorList>
            <person name="Gao J."/>
            <person name="Sun J."/>
        </authorList>
    </citation>
    <scope>NUCLEOTIDE SEQUENCE [LARGE SCALE GENOMIC DNA]</scope>
    <source>
        <strain evidence="8 9">7197</strain>
    </source>
</reference>
<gene>
    <name evidence="8" type="ORF">EH198_20675</name>
</gene>
<dbReference type="Pfam" id="PF09339">
    <property type="entry name" value="HTH_IclR"/>
    <property type="match status" value="1"/>
</dbReference>
<dbReference type="Pfam" id="PF01614">
    <property type="entry name" value="IclR_C"/>
    <property type="match status" value="1"/>
</dbReference>
<keyword evidence="1" id="KW-0805">Transcription regulation</keyword>
<keyword evidence="3" id="KW-0804">Transcription</keyword>
<evidence type="ECO:0000256" key="1">
    <source>
        <dbReference type="ARBA" id="ARBA00023015"/>
    </source>
</evidence>
<dbReference type="PROSITE" id="PS51077">
    <property type="entry name" value="HTH_ICLR"/>
    <property type="match status" value="1"/>
</dbReference>
<sequence>MTINIVTVFHLVKHEREIPVDDDRKLTVRAVERALDILLCFTRDSDLNLTEIAANIGLHKSTVHRLLTTLENRGFISRNPATEKYRLGIRIWELSTHLPVSENPGTLLLPAMERLRDRLGETVSLYLRDGLERVRIQAVQSNQAIRRVAQIGARLPLSVGASSKVLAASAPPEVQRELLEGEDWPQSIDRQGYADQLKEVLRAGYATSFEEREPGAAAVAVPVIGRSGEVAAALSLSGPVSRLSRETLVEYAGVLKEAAAEMGLMVS</sequence>
<evidence type="ECO:0000256" key="3">
    <source>
        <dbReference type="ARBA" id="ARBA00023163"/>
    </source>
</evidence>
<dbReference type="OrthoDB" id="9791752at2"/>
<evidence type="ECO:0000313" key="8">
    <source>
        <dbReference type="EMBL" id="RQW09040.1"/>
    </source>
</evidence>
<comment type="function">
    <text evidence="4">May be an activator protein for the gylABX operon.</text>
</comment>
<accession>A0A3N9P191</accession>
<dbReference type="InterPro" id="IPR036390">
    <property type="entry name" value="WH_DNA-bd_sf"/>
</dbReference>
<name>A0A3N9P191_9BACL</name>